<keyword evidence="3" id="KW-0238">DNA-binding</keyword>
<dbReference type="Pfam" id="PF03965">
    <property type="entry name" value="Penicillinase_R"/>
    <property type="match status" value="1"/>
</dbReference>
<dbReference type="SUPFAM" id="SSF46785">
    <property type="entry name" value="Winged helix' DNA-binding domain"/>
    <property type="match status" value="1"/>
</dbReference>
<reference evidence="5 6" key="1">
    <citation type="journal article" date="2016" name="Sci. Rep.">
        <title>Metabolic traits of an uncultured archaeal lineage -MSBL1- from brine pools of the Red Sea.</title>
        <authorList>
            <person name="Mwirichia R."/>
            <person name="Alam I."/>
            <person name="Rashid M."/>
            <person name="Vinu M."/>
            <person name="Ba-Alawi W."/>
            <person name="Anthony Kamau A."/>
            <person name="Kamanda Ngugi D."/>
            <person name="Goker M."/>
            <person name="Klenk H.P."/>
            <person name="Bajic V."/>
            <person name="Stingl U."/>
        </authorList>
    </citation>
    <scope>NUCLEOTIDE SEQUENCE [LARGE SCALE GENOMIC DNA]</scope>
    <source>
        <strain evidence="5">SCGC-AAA261F17</strain>
    </source>
</reference>
<organism evidence="5 6">
    <name type="scientific">candidate division MSBL1 archaeon SCGC-AAA261F17</name>
    <dbReference type="NCBI Taxonomy" id="1698274"/>
    <lineage>
        <taxon>Archaea</taxon>
        <taxon>Methanobacteriati</taxon>
        <taxon>Methanobacteriota</taxon>
        <taxon>candidate division MSBL1</taxon>
    </lineage>
</organism>
<evidence type="ECO:0000313" key="6">
    <source>
        <dbReference type="Proteomes" id="UP000070035"/>
    </source>
</evidence>
<comment type="similarity">
    <text evidence="1">Belongs to the BlaI transcriptional regulatory family.</text>
</comment>
<dbReference type="InterPro" id="IPR036390">
    <property type="entry name" value="WH_DNA-bd_sf"/>
</dbReference>
<comment type="caution">
    <text evidence="5">The sequence shown here is derived from an EMBL/GenBank/DDBJ whole genome shotgun (WGS) entry which is preliminary data.</text>
</comment>
<evidence type="ECO:0000256" key="2">
    <source>
        <dbReference type="ARBA" id="ARBA00023015"/>
    </source>
</evidence>
<name>A0A133V5F1_9EURY</name>
<dbReference type="InterPro" id="IPR005650">
    <property type="entry name" value="BlaI_family"/>
</dbReference>
<evidence type="ECO:0000256" key="3">
    <source>
        <dbReference type="ARBA" id="ARBA00023125"/>
    </source>
</evidence>
<keyword evidence="2" id="KW-0805">Transcription regulation</keyword>
<dbReference type="EMBL" id="LHXY01000030">
    <property type="protein sequence ID" value="KXB01670.1"/>
    <property type="molecule type" value="Genomic_DNA"/>
</dbReference>
<protein>
    <recommendedName>
        <fullName evidence="7">ArsR family transcriptional regulator</fullName>
    </recommendedName>
</protein>
<dbReference type="GO" id="GO:0045892">
    <property type="term" value="P:negative regulation of DNA-templated transcription"/>
    <property type="evidence" value="ECO:0007669"/>
    <property type="project" value="InterPro"/>
</dbReference>
<keyword evidence="4" id="KW-0804">Transcription</keyword>
<gene>
    <name evidence="5" type="ORF">AKJ44_02255</name>
</gene>
<dbReference type="AlphaFoldDB" id="A0A133V5F1"/>
<evidence type="ECO:0000256" key="4">
    <source>
        <dbReference type="ARBA" id="ARBA00023163"/>
    </source>
</evidence>
<dbReference type="Gene3D" id="1.10.10.10">
    <property type="entry name" value="Winged helix-like DNA-binding domain superfamily/Winged helix DNA-binding domain"/>
    <property type="match status" value="1"/>
</dbReference>
<evidence type="ECO:0000313" key="5">
    <source>
        <dbReference type="EMBL" id="KXB01670.1"/>
    </source>
</evidence>
<proteinExistence type="inferred from homology"/>
<evidence type="ECO:0008006" key="7">
    <source>
        <dbReference type="Google" id="ProtNLM"/>
    </source>
</evidence>
<evidence type="ECO:0000256" key="1">
    <source>
        <dbReference type="ARBA" id="ARBA00011046"/>
    </source>
</evidence>
<keyword evidence="6" id="KW-1185">Reference proteome</keyword>
<accession>A0A133V5F1</accession>
<dbReference type="InterPro" id="IPR036388">
    <property type="entry name" value="WH-like_DNA-bd_sf"/>
</dbReference>
<sequence>MARPKFDEAVDVLSLKSARAILRSILRDSKTVREVHEELENLNASLEYRESVYKALERLVAAGLVEKIRDGRSVKYGSRYSEVSADFVREKLSLEGVEG</sequence>
<dbReference type="Proteomes" id="UP000070035">
    <property type="component" value="Unassembled WGS sequence"/>
</dbReference>
<dbReference type="GO" id="GO:0003677">
    <property type="term" value="F:DNA binding"/>
    <property type="evidence" value="ECO:0007669"/>
    <property type="project" value="UniProtKB-KW"/>
</dbReference>